<keyword evidence="3" id="KW-1185">Reference proteome</keyword>
<feature type="compositionally biased region" description="Pro residues" evidence="1">
    <location>
        <begin position="60"/>
        <end position="89"/>
    </location>
</feature>
<name>A0ABQ9TS00_SAGOE</name>
<dbReference type="Proteomes" id="UP001266305">
    <property type="component" value="Unassembled WGS sequence"/>
</dbReference>
<feature type="region of interest" description="Disordered" evidence="1">
    <location>
        <begin position="59"/>
        <end position="143"/>
    </location>
</feature>
<reference evidence="2 3" key="1">
    <citation type="submission" date="2023-05" db="EMBL/GenBank/DDBJ databases">
        <title>B98-5 Cell Line De Novo Hybrid Assembly: An Optical Mapping Approach.</title>
        <authorList>
            <person name="Kananen K."/>
            <person name="Auerbach J.A."/>
            <person name="Kautto E."/>
            <person name="Blachly J.S."/>
        </authorList>
    </citation>
    <scope>NUCLEOTIDE SEQUENCE [LARGE SCALE GENOMIC DNA]</scope>
    <source>
        <strain evidence="2">B95-8</strain>
        <tissue evidence="2">Cell line</tissue>
    </source>
</reference>
<comment type="caution">
    <text evidence="2">The sequence shown here is derived from an EMBL/GenBank/DDBJ whole genome shotgun (WGS) entry which is preliminary data.</text>
</comment>
<dbReference type="Pfam" id="PF04258">
    <property type="entry name" value="Peptidase_A22B"/>
    <property type="match status" value="1"/>
</dbReference>
<dbReference type="EMBL" id="JASSZA010000019">
    <property type="protein sequence ID" value="KAK2086962.1"/>
    <property type="molecule type" value="Genomic_DNA"/>
</dbReference>
<organism evidence="2 3">
    <name type="scientific">Saguinus oedipus</name>
    <name type="common">Cotton-top tamarin</name>
    <name type="synonym">Oedipomidas oedipus</name>
    <dbReference type="NCBI Taxonomy" id="9490"/>
    <lineage>
        <taxon>Eukaryota</taxon>
        <taxon>Metazoa</taxon>
        <taxon>Chordata</taxon>
        <taxon>Craniata</taxon>
        <taxon>Vertebrata</taxon>
        <taxon>Euteleostomi</taxon>
        <taxon>Mammalia</taxon>
        <taxon>Eutheria</taxon>
        <taxon>Euarchontoglires</taxon>
        <taxon>Primates</taxon>
        <taxon>Haplorrhini</taxon>
        <taxon>Platyrrhini</taxon>
        <taxon>Cebidae</taxon>
        <taxon>Callitrichinae</taxon>
        <taxon>Saguinus</taxon>
    </lineage>
</organism>
<evidence type="ECO:0000313" key="2">
    <source>
        <dbReference type="EMBL" id="KAK2086962.1"/>
    </source>
</evidence>
<dbReference type="InterPro" id="IPR007369">
    <property type="entry name" value="Peptidase_A22B_SPP"/>
</dbReference>
<gene>
    <name evidence="2" type="primary">SPPL2B_5</name>
    <name evidence="2" type="ORF">P7K49_032869</name>
</gene>
<sequence length="143" mass="14763">MGAYGVGLLVTFVALALMQRGQPALLYLVPCTLVTSCAVALWRRELGVFWTGSGFAKALPPSPWAPAPADGPQPPKDPATPLSPQPPSEEPATSPRPAEQSPEPCTPKEMGPGAPTQEPGSPAEPEGLDQAQLHPVAQHGSSA</sequence>
<dbReference type="PANTHER" id="PTHR12174">
    <property type="entry name" value="SIGNAL PEPTIDE PEPTIDASE"/>
    <property type="match status" value="1"/>
</dbReference>
<accession>A0ABQ9TS00</accession>
<evidence type="ECO:0000256" key="1">
    <source>
        <dbReference type="SAM" id="MobiDB-lite"/>
    </source>
</evidence>
<evidence type="ECO:0000313" key="3">
    <source>
        <dbReference type="Proteomes" id="UP001266305"/>
    </source>
</evidence>
<dbReference type="PANTHER" id="PTHR12174:SF39">
    <property type="entry name" value="SIGNAL PEPTIDE PEPTIDASE-LIKE 2B"/>
    <property type="match status" value="1"/>
</dbReference>
<proteinExistence type="predicted"/>
<protein>
    <submittedName>
        <fullName evidence="2">Signal peptide peptidase-like 2B</fullName>
    </submittedName>
</protein>